<feature type="chain" id="PRO_5038890981" description="Haem-binding uptake Tiki superfamily ChaN domain-containing protein" evidence="1">
    <location>
        <begin position="20"/>
        <end position="463"/>
    </location>
</feature>
<evidence type="ECO:0008006" key="4">
    <source>
        <dbReference type="Google" id="ProtNLM"/>
    </source>
</evidence>
<name>A0A9E6ZQ22_9FLAO</name>
<reference evidence="2" key="1">
    <citation type="submission" date="2022-03" db="EMBL/GenBank/DDBJ databases">
        <title>Description of Abyssus ytuae gen. nov., sp. nov., a novel member of the family Flavobacteriaceae isolated from the sediment of Mariana Trench.</title>
        <authorList>
            <person name="Zhang J."/>
            <person name="Xu X."/>
        </authorList>
    </citation>
    <scope>NUCLEOTIDE SEQUENCE</scope>
    <source>
        <strain evidence="2">MT3330</strain>
    </source>
</reference>
<evidence type="ECO:0000313" key="3">
    <source>
        <dbReference type="Proteomes" id="UP000831290"/>
    </source>
</evidence>
<evidence type="ECO:0000313" key="2">
    <source>
        <dbReference type="EMBL" id="UOB18480.1"/>
    </source>
</evidence>
<sequence>MKNKLFILSFLCVSAFLSAQDNLSKAQQLEQIGLYKLPDPEDLKNLILKENQMEVSAISTSDISPDFSNIDDLQWLKKPARQNKVIMLGENHYHNYIHNLRHRMFFALNQFDYYPLIVLEMQYSLTAYVNYYLSIKNEQKAKQFFDDELSHMVTSQEDYNLFLYIRKWNTLHPEKPLKAGCSDLEHDYKTTIERIILPYLNMVEKDTDTHLENLMQRELGSLIAVYKKRLKKAAKKNLTGKYPFITPTYIKTVIDNLESLHKAYYYDFNTYRQIAIVRNLTGREFLGKYWKGKKMFLHGGNYHLTSQVKYPDQKNFLREGSYLNFEYPETKGKTYAVQVTGLARSLEDMANISLDSCIHVGRAYRQTTDKFQTAYQKNLILPDDNYIEWKIGSIDSLIVKKAFTNNTTGVIIEKTHWPLMLQDMKEENMNEYNYLKYRKDQEMRYDKIIYFIKSPLIRARIKE</sequence>
<dbReference type="AlphaFoldDB" id="A0A9E6ZQ22"/>
<protein>
    <recommendedName>
        <fullName evidence="4">Haem-binding uptake Tiki superfamily ChaN domain-containing protein</fullName>
    </recommendedName>
</protein>
<organism evidence="2 3">
    <name type="scientific">Abyssalbus ytuae</name>
    <dbReference type="NCBI Taxonomy" id="2926907"/>
    <lineage>
        <taxon>Bacteria</taxon>
        <taxon>Pseudomonadati</taxon>
        <taxon>Bacteroidota</taxon>
        <taxon>Flavobacteriia</taxon>
        <taxon>Flavobacteriales</taxon>
        <taxon>Flavobacteriaceae</taxon>
        <taxon>Abyssalbus</taxon>
    </lineage>
</organism>
<gene>
    <name evidence="2" type="ORF">MQE35_04110</name>
</gene>
<dbReference type="KEGG" id="fbm:MQE35_04110"/>
<dbReference type="RefSeq" id="WP_255844722.1">
    <property type="nucleotide sequence ID" value="NZ_CP094358.1"/>
</dbReference>
<dbReference type="EMBL" id="CP094358">
    <property type="protein sequence ID" value="UOB18480.1"/>
    <property type="molecule type" value="Genomic_DNA"/>
</dbReference>
<feature type="signal peptide" evidence="1">
    <location>
        <begin position="1"/>
        <end position="19"/>
    </location>
</feature>
<evidence type="ECO:0000256" key="1">
    <source>
        <dbReference type="SAM" id="SignalP"/>
    </source>
</evidence>
<accession>A0A9E6ZQ22</accession>
<keyword evidence="3" id="KW-1185">Reference proteome</keyword>
<dbReference type="Proteomes" id="UP000831290">
    <property type="component" value="Chromosome"/>
</dbReference>
<dbReference type="SUPFAM" id="SSF159501">
    <property type="entry name" value="EreA/ChaN-like"/>
    <property type="match status" value="1"/>
</dbReference>
<keyword evidence="1" id="KW-0732">Signal</keyword>
<proteinExistence type="predicted"/>